<evidence type="ECO:0000313" key="1">
    <source>
        <dbReference type="EMBL" id="KAF8908186.1"/>
    </source>
</evidence>
<dbReference type="SUPFAM" id="SSF52047">
    <property type="entry name" value="RNI-like"/>
    <property type="match status" value="1"/>
</dbReference>
<dbReference type="Gene3D" id="3.80.10.10">
    <property type="entry name" value="Ribonuclease Inhibitor"/>
    <property type="match status" value="1"/>
</dbReference>
<dbReference type="Proteomes" id="UP000724874">
    <property type="component" value="Unassembled WGS sequence"/>
</dbReference>
<gene>
    <name evidence="1" type="ORF">CPB84DRAFT_1843641</name>
</gene>
<accession>A0A9P5NX45</accession>
<dbReference type="EMBL" id="JADNYJ010000012">
    <property type="protein sequence ID" value="KAF8908186.1"/>
    <property type="molecule type" value="Genomic_DNA"/>
</dbReference>
<keyword evidence="2" id="KW-1185">Reference proteome</keyword>
<proteinExistence type="predicted"/>
<dbReference type="AlphaFoldDB" id="A0A9P5NX45"/>
<organism evidence="1 2">
    <name type="scientific">Gymnopilus junonius</name>
    <name type="common">Spectacular rustgill mushroom</name>
    <name type="synonym">Gymnopilus spectabilis subsp. junonius</name>
    <dbReference type="NCBI Taxonomy" id="109634"/>
    <lineage>
        <taxon>Eukaryota</taxon>
        <taxon>Fungi</taxon>
        <taxon>Dikarya</taxon>
        <taxon>Basidiomycota</taxon>
        <taxon>Agaricomycotina</taxon>
        <taxon>Agaricomycetes</taxon>
        <taxon>Agaricomycetidae</taxon>
        <taxon>Agaricales</taxon>
        <taxon>Agaricineae</taxon>
        <taxon>Hymenogastraceae</taxon>
        <taxon>Gymnopilus</taxon>
    </lineage>
</organism>
<comment type="caution">
    <text evidence="1">The sequence shown here is derived from an EMBL/GenBank/DDBJ whole genome shotgun (WGS) entry which is preliminary data.</text>
</comment>
<reference evidence="1" key="1">
    <citation type="submission" date="2020-11" db="EMBL/GenBank/DDBJ databases">
        <authorList>
            <consortium name="DOE Joint Genome Institute"/>
            <person name="Ahrendt S."/>
            <person name="Riley R."/>
            <person name="Andreopoulos W."/>
            <person name="LaButti K."/>
            <person name="Pangilinan J."/>
            <person name="Ruiz-duenas F.J."/>
            <person name="Barrasa J.M."/>
            <person name="Sanchez-Garcia M."/>
            <person name="Camarero S."/>
            <person name="Miyauchi S."/>
            <person name="Serrano A."/>
            <person name="Linde D."/>
            <person name="Babiker R."/>
            <person name="Drula E."/>
            <person name="Ayuso-Fernandez I."/>
            <person name="Pacheco R."/>
            <person name="Padilla G."/>
            <person name="Ferreira P."/>
            <person name="Barriuso J."/>
            <person name="Kellner H."/>
            <person name="Castanera R."/>
            <person name="Alfaro M."/>
            <person name="Ramirez L."/>
            <person name="Pisabarro A.G."/>
            <person name="Kuo A."/>
            <person name="Tritt A."/>
            <person name="Lipzen A."/>
            <person name="He G."/>
            <person name="Yan M."/>
            <person name="Ng V."/>
            <person name="Cullen D."/>
            <person name="Martin F."/>
            <person name="Rosso M.-N."/>
            <person name="Henrissat B."/>
            <person name="Hibbett D."/>
            <person name="Martinez A.T."/>
            <person name="Grigoriev I.V."/>
        </authorList>
    </citation>
    <scope>NUCLEOTIDE SEQUENCE</scope>
    <source>
        <strain evidence="1">AH 44721</strain>
    </source>
</reference>
<dbReference type="InterPro" id="IPR032675">
    <property type="entry name" value="LRR_dom_sf"/>
</dbReference>
<evidence type="ECO:0008006" key="3">
    <source>
        <dbReference type="Google" id="ProtNLM"/>
    </source>
</evidence>
<protein>
    <recommendedName>
        <fullName evidence="3">F-box protein</fullName>
    </recommendedName>
</protein>
<sequence length="573" mass="64128">MPVLSCMDLPTEIWNECCALIPKKGLKNLALTCHFFHDVSLPFLFEKIACRFAIVSFEKFPSGEKIPEELLQILTKVLKHFAEAAASEKHVAHVQNCIFGFEAVEIHQGHNTFGLERCTAPWVTLAFEILAQGFIASLPQFTEVRQVVISGFNNMSLGEGLYTALAALPHLHATEFEDFIFSAHTNPPRLNLRNVQIDNANDNDILNEPWNIPDIFSCQELRNLTLYSIPYAANLFRALSLEGCPQLVNLSIMLHQNCGIPELYSFLESCPNLTTIRVESTELSDTVIILPLPASTIPCLSEFSGPAPFAAAFIPGRPVGCVKISVNLEKPPDAPDVRQNILDKSLDLEEAHLQSLFSSISQSTVSITDIFISYMACRPEFLALVAKYFPELKNFTLDSDACFGLLFPRKLCGCCGSFSSYLPIGDLIGQDPHSSVSDNYLELENDRLVPVLMHDKYMPILHWFAVNGVKFAENLETLNFRAHLPSKFCQKDEGKLIENCRLFGRPYTANLANSILNKLGDNHSVLRKIRVDDELCWTKMWRVRGGLLKGAQLRRGLRVGRVGLVLQILDIFL</sequence>
<evidence type="ECO:0000313" key="2">
    <source>
        <dbReference type="Proteomes" id="UP000724874"/>
    </source>
</evidence>
<dbReference type="OrthoDB" id="3247499at2759"/>
<name>A0A9P5NX45_GYMJU</name>